<dbReference type="InterPro" id="IPR012441">
    <property type="entry name" value="DUF1643"/>
</dbReference>
<evidence type="ECO:0000313" key="2">
    <source>
        <dbReference type="Proteomes" id="UP000249865"/>
    </source>
</evidence>
<organism evidence="1 2">
    <name type="scientific">Metamycoplasma cloacale</name>
    <dbReference type="NCBI Taxonomy" id="92401"/>
    <lineage>
        <taxon>Bacteria</taxon>
        <taxon>Bacillati</taxon>
        <taxon>Mycoplasmatota</taxon>
        <taxon>Mycoplasmoidales</taxon>
        <taxon>Metamycoplasmataceae</taxon>
        <taxon>Metamycoplasma</taxon>
    </lineage>
</organism>
<protein>
    <submittedName>
        <fullName evidence="1">DUF1643 domain-containing protein</fullName>
    </submittedName>
</protein>
<dbReference type="Pfam" id="PF07799">
    <property type="entry name" value="DUF1643"/>
    <property type="match status" value="1"/>
</dbReference>
<dbReference type="AlphaFoldDB" id="A0A2Z4LMH7"/>
<sequence>MEFKESNIEYDVQKWLFVPNFYTNYRYILATLGNKPLIVIGINPSTAIPNDLDNTLKSVERLSKSNGFDSFIMFNIYPQRATNPNDLDKNKSTKLHNENMKALEYILSNIKSDINIWAAWGTTIEKRTYLAQCLKDIVSIANKYSVNWKKIGNLSIKGHPHHPLYLNKNSPLEEFNIVEYMKLLL</sequence>
<evidence type="ECO:0000313" key="1">
    <source>
        <dbReference type="EMBL" id="AWX43002.1"/>
    </source>
</evidence>
<dbReference type="Proteomes" id="UP000249865">
    <property type="component" value="Chromosome"/>
</dbReference>
<dbReference type="KEGG" id="mclo:DK849_01035"/>
<gene>
    <name evidence="1" type="ORF">DK849_01035</name>
</gene>
<keyword evidence="2" id="KW-1185">Reference proteome</keyword>
<name>A0A2Z4LMH7_9BACT</name>
<reference evidence="2" key="1">
    <citation type="submission" date="2018-06" db="EMBL/GenBank/DDBJ databases">
        <title>Complete genome sequences of Mycoplasma anatis, M. anseris and M. cloacale type strains.</title>
        <authorList>
            <person name="Grozner D."/>
            <person name="Forro B."/>
            <person name="Sulyok K.M."/>
            <person name="Marton S."/>
            <person name="Kreizinger Z."/>
            <person name="Banyai K."/>
            <person name="Gyuranecz M."/>
        </authorList>
    </citation>
    <scope>NUCLEOTIDE SEQUENCE [LARGE SCALE GENOMIC DNA]</scope>
    <source>
        <strain evidence="2">NCTC 10199</strain>
    </source>
</reference>
<dbReference type="OrthoDB" id="9807577at2"/>
<proteinExistence type="predicted"/>
<accession>A0A2Z4LMH7</accession>
<dbReference type="EMBL" id="CP030103">
    <property type="protein sequence ID" value="AWX43002.1"/>
    <property type="molecule type" value="Genomic_DNA"/>
</dbReference>